<dbReference type="EC" id="2.7.1.25" evidence="5 14"/>
<evidence type="ECO:0000256" key="14">
    <source>
        <dbReference type="HAMAP-Rule" id="MF_00065"/>
    </source>
</evidence>
<dbReference type="Proteomes" id="UP000305539">
    <property type="component" value="Unassembled WGS sequence"/>
</dbReference>
<feature type="active site" description="Phosphoserine intermediate" evidence="14">
    <location>
        <position position="137"/>
    </location>
</feature>
<dbReference type="InterPro" id="IPR002891">
    <property type="entry name" value="APS"/>
</dbReference>
<dbReference type="UniPathway" id="UPA00140">
    <property type="reaction ID" value="UER00205"/>
</dbReference>
<evidence type="ECO:0000259" key="16">
    <source>
        <dbReference type="Pfam" id="PF01583"/>
    </source>
</evidence>
<evidence type="ECO:0000256" key="11">
    <source>
        <dbReference type="ARBA" id="ARBA00029724"/>
    </source>
</evidence>
<evidence type="ECO:0000256" key="3">
    <source>
        <dbReference type="ARBA" id="ARBA00004806"/>
    </source>
</evidence>
<evidence type="ECO:0000313" key="18">
    <source>
        <dbReference type="Proteomes" id="UP000305539"/>
    </source>
</evidence>
<dbReference type="GO" id="GO:0004020">
    <property type="term" value="F:adenylylsulfate kinase activity"/>
    <property type="evidence" value="ECO:0007669"/>
    <property type="project" value="UniProtKB-UniRule"/>
</dbReference>
<evidence type="ECO:0000256" key="10">
    <source>
        <dbReference type="ARBA" id="ARBA00022840"/>
    </source>
</evidence>
<dbReference type="NCBIfam" id="TIGR00455">
    <property type="entry name" value="apsK"/>
    <property type="match status" value="1"/>
</dbReference>
<keyword evidence="8 14" id="KW-0547">Nucleotide-binding</keyword>
<dbReference type="HAMAP" id="MF_00065">
    <property type="entry name" value="Adenylyl_sulf_kinase"/>
    <property type="match status" value="1"/>
</dbReference>
<keyword evidence="18" id="KW-1185">Reference proteome</keyword>
<dbReference type="GO" id="GO:0005524">
    <property type="term" value="F:ATP binding"/>
    <property type="evidence" value="ECO:0007669"/>
    <property type="project" value="UniProtKB-UniRule"/>
</dbReference>
<keyword evidence="14" id="KW-0597">Phosphoprotein</keyword>
<dbReference type="FunFam" id="3.40.50.300:FF:000212">
    <property type="entry name" value="Adenylyl-sulfate kinase"/>
    <property type="match status" value="1"/>
</dbReference>
<keyword evidence="9 14" id="KW-0418">Kinase</keyword>
<evidence type="ECO:0000256" key="6">
    <source>
        <dbReference type="ARBA" id="ARBA00018163"/>
    </source>
</evidence>
<keyword evidence="7 14" id="KW-0808">Transferase</keyword>
<dbReference type="PANTHER" id="PTHR11055:SF63">
    <property type="entry name" value="ADENYLYL-SULFATE KINASE 1, CHLOROPLASTIC"/>
    <property type="match status" value="1"/>
</dbReference>
<dbReference type="Pfam" id="PF01583">
    <property type="entry name" value="APS_kinase"/>
    <property type="match status" value="1"/>
</dbReference>
<gene>
    <name evidence="14 17" type="primary">cysC</name>
    <name evidence="17" type="ORF">FAZ69_09200</name>
</gene>
<comment type="catalytic activity">
    <reaction evidence="1 14 15">
        <text>adenosine 5'-phosphosulfate + ATP = 3'-phosphoadenylyl sulfate + ADP + H(+)</text>
        <dbReference type="Rhea" id="RHEA:24152"/>
        <dbReference type="ChEBI" id="CHEBI:15378"/>
        <dbReference type="ChEBI" id="CHEBI:30616"/>
        <dbReference type="ChEBI" id="CHEBI:58243"/>
        <dbReference type="ChEBI" id="CHEBI:58339"/>
        <dbReference type="ChEBI" id="CHEBI:456216"/>
        <dbReference type="EC" id="2.7.1.25"/>
    </reaction>
</comment>
<dbReference type="EMBL" id="SWJE01000004">
    <property type="protein sequence ID" value="TKC90305.1"/>
    <property type="molecule type" value="Genomic_DNA"/>
</dbReference>
<evidence type="ECO:0000256" key="7">
    <source>
        <dbReference type="ARBA" id="ARBA00022679"/>
    </source>
</evidence>
<dbReference type="SUPFAM" id="SSF52540">
    <property type="entry name" value="P-loop containing nucleoside triphosphate hydrolases"/>
    <property type="match status" value="1"/>
</dbReference>
<keyword evidence="10 14" id="KW-0067">ATP-binding</keyword>
<accession>A0A4U1IAD0</accession>
<evidence type="ECO:0000256" key="1">
    <source>
        <dbReference type="ARBA" id="ARBA00001823"/>
    </source>
</evidence>
<protein>
    <recommendedName>
        <fullName evidence="6 14">Adenylyl-sulfate kinase</fullName>
        <ecNumber evidence="5 14">2.7.1.25</ecNumber>
    </recommendedName>
    <alternativeName>
        <fullName evidence="12 14">APS kinase</fullName>
    </alternativeName>
    <alternativeName>
        <fullName evidence="13 14">ATP adenosine-5'-phosphosulfate 3'-phosphotransferase</fullName>
    </alternativeName>
    <alternativeName>
        <fullName evidence="11 14">Adenosine-5'-phosphosulfate kinase</fullName>
    </alternativeName>
</protein>
<evidence type="ECO:0000256" key="9">
    <source>
        <dbReference type="ARBA" id="ARBA00022777"/>
    </source>
</evidence>
<comment type="pathway">
    <text evidence="3 14 15">Sulfur metabolism; hydrogen sulfide biosynthesis; sulfite from sulfate: step 2/3.</text>
</comment>
<evidence type="ECO:0000256" key="15">
    <source>
        <dbReference type="RuleBase" id="RU004347"/>
    </source>
</evidence>
<comment type="function">
    <text evidence="2 14 15">Catalyzes the synthesis of activated sulfate.</text>
</comment>
<reference evidence="17 18" key="1">
    <citation type="submission" date="2019-04" db="EMBL/GenBank/DDBJ databases">
        <title>Trinickia sp. 7GSK02, isolated from subtropical forest soil.</title>
        <authorList>
            <person name="Gao Z.-H."/>
            <person name="Qiu L.-H."/>
        </authorList>
    </citation>
    <scope>NUCLEOTIDE SEQUENCE [LARGE SCALE GENOMIC DNA]</scope>
    <source>
        <strain evidence="17 18">7GSK02</strain>
    </source>
</reference>
<evidence type="ECO:0000256" key="2">
    <source>
        <dbReference type="ARBA" id="ARBA00002632"/>
    </source>
</evidence>
<evidence type="ECO:0000256" key="5">
    <source>
        <dbReference type="ARBA" id="ARBA00012121"/>
    </source>
</evidence>
<evidence type="ECO:0000256" key="12">
    <source>
        <dbReference type="ARBA" id="ARBA00031393"/>
    </source>
</evidence>
<dbReference type="CDD" id="cd02027">
    <property type="entry name" value="APSK"/>
    <property type="match status" value="1"/>
</dbReference>
<dbReference type="GO" id="GO:0070814">
    <property type="term" value="P:hydrogen sulfide biosynthetic process"/>
    <property type="evidence" value="ECO:0007669"/>
    <property type="project" value="UniProtKB-UniRule"/>
</dbReference>
<name>A0A4U1IAD0_9BURK</name>
<organism evidence="17 18">
    <name type="scientific">Trinickia terrae</name>
    <dbReference type="NCBI Taxonomy" id="2571161"/>
    <lineage>
        <taxon>Bacteria</taxon>
        <taxon>Pseudomonadati</taxon>
        <taxon>Pseudomonadota</taxon>
        <taxon>Betaproteobacteria</taxon>
        <taxon>Burkholderiales</taxon>
        <taxon>Burkholderiaceae</taxon>
        <taxon>Trinickia</taxon>
    </lineage>
</organism>
<dbReference type="PANTHER" id="PTHR11055">
    <property type="entry name" value="BIFUNCTIONAL 3'-PHOSPHOADENOSINE 5'-PHOSPHOSULFATE SYNTHASE"/>
    <property type="match status" value="1"/>
</dbReference>
<evidence type="ECO:0000256" key="8">
    <source>
        <dbReference type="ARBA" id="ARBA00022741"/>
    </source>
</evidence>
<dbReference type="InterPro" id="IPR059117">
    <property type="entry name" value="APS_kinase_dom"/>
</dbReference>
<proteinExistence type="inferred from homology"/>
<comment type="similarity">
    <text evidence="4 14 15">Belongs to the APS kinase family.</text>
</comment>
<dbReference type="GO" id="GO:0000103">
    <property type="term" value="P:sulfate assimilation"/>
    <property type="evidence" value="ECO:0007669"/>
    <property type="project" value="UniProtKB-UniRule"/>
</dbReference>
<evidence type="ECO:0000313" key="17">
    <source>
        <dbReference type="EMBL" id="TKC90305.1"/>
    </source>
</evidence>
<dbReference type="AlphaFoldDB" id="A0A4U1IAD0"/>
<sequence length="228" mass="25659">MRPCSLRRLRRPASCLRSALEAQATTRGFDMSENHLVWHELIIDKAARAEQKNQRPCALWFTGLSGAGKSTIANLVDERLFAHGRHSFVLDGDNVRHRLNRDLGFSDADRAENIRRAGEVASLMVEAGLIVLVTFISPFREQRLAARRLFGEGEFVEIHVDTPLAVAEARDPKGLYRKARSGRLKQFTGIDSPYEAPEQPEMRIDTTRSTAEEAADEIVAYLFREGLI</sequence>
<comment type="caution">
    <text evidence="17">The sequence shown here is derived from an EMBL/GenBank/DDBJ whole genome shotgun (WGS) entry which is preliminary data.</text>
</comment>
<dbReference type="Gene3D" id="3.40.50.300">
    <property type="entry name" value="P-loop containing nucleotide triphosphate hydrolases"/>
    <property type="match status" value="1"/>
</dbReference>
<evidence type="ECO:0000256" key="13">
    <source>
        <dbReference type="ARBA" id="ARBA00031464"/>
    </source>
</evidence>
<evidence type="ECO:0000256" key="4">
    <source>
        <dbReference type="ARBA" id="ARBA00007008"/>
    </source>
</evidence>
<feature type="domain" description="APS kinase" evidence="16">
    <location>
        <begin position="55"/>
        <end position="205"/>
    </location>
</feature>
<dbReference type="InterPro" id="IPR027417">
    <property type="entry name" value="P-loop_NTPase"/>
</dbReference>
<dbReference type="OrthoDB" id="9804504at2"/>
<feature type="binding site" evidence="14">
    <location>
        <begin position="63"/>
        <end position="70"/>
    </location>
    <ligand>
        <name>ATP</name>
        <dbReference type="ChEBI" id="CHEBI:30616"/>
    </ligand>
</feature>
<dbReference type="NCBIfam" id="NF003013">
    <property type="entry name" value="PRK03846.1"/>
    <property type="match status" value="1"/>
</dbReference>